<evidence type="ECO:0000313" key="1">
    <source>
        <dbReference type="EMBL" id="TCP23803.1"/>
    </source>
</evidence>
<keyword evidence="2" id="KW-1185">Reference proteome</keyword>
<dbReference type="OrthoDB" id="2636416at2"/>
<accession>A0A4R2NPQ4</accession>
<dbReference type="AlphaFoldDB" id="A0A4R2NPQ4"/>
<dbReference type="RefSeq" id="WP_132747207.1">
    <property type="nucleotide sequence ID" value="NZ_SLXK01000028.1"/>
</dbReference>
<sequence>MQIKKRGDLIVDQYGNYYYAIDQKENTLLLVNAFMDLTFRRKLDDIYFEENEGDYIGDRPMYLLKGNLDMIINKKSKLQIYPLEEVEKHYDVIIETLYQR</sequence>
<name>A0A4R2NPQ4_9BACL</name>
<comment type="caution">
    <text evidence="1">The sequence shown here is derived from an EMBL/GenBank/DDBJ whole genome shotgun (WGS) entry which is preliminary data.</text>
</comment>
<dbReference type="EMBL" id="SLXK01000028">
    <property type="protein sequence ID" value="TCP23803.1"/>
    <property type="molecule type" value="Genomic_DNA"/>
</dbReference>
<dbReference type="Proteomes" id="UP000295416">
    <property type="component" value="Unassembled WGS sequence"/>
</dbReference>
<reference evidence="1 2" key="1">
    <citation type="submission" date="2019-03" db="EMBL/GenBank/DDBJ databases">
        <title>Genomic Encyclopedia of Type Strains, Phase IV (KMG-IV): sequencing the most valuable type-strain genomes for metagenomic binning, comparative biology and taxonomic classification.</title>
        <authorList>
            <person name="Goeker M."/>
        </authorList>
    </citation>
    <scope>NUCLEOTIDE SEQUENCE [LARGE SCALE GENOMIC DNA]</scope>
    <source>
        <strain evidence="1 2">DSM 19377</strain>
    </source>
</reference>
<evidence type="ECO:0000313" key="2">
    <source>
        <dbReference type="Proteomes" id="UP000295416"/>
    </source>
</evidence>
<gene>
    <name evidence="1" type="ORF">EV207_12826</name>
</gene>
<protein>
    <submittedName>
        <fullName evidence="1">Uncharacterized protein</fullName>
    </submittedName>
</protein>
<organism evidence="1 2">
    <name type="scientific">Scopulibacillus darangshiensis</name>
    <dbReference type="NCBI Taxonomy" id="442528"/>
    <lineage>
        <taxon>Bacteria</taxon>
        <taxon>Bacillati</taxon>
        <taxon>Bacillota</taxon>
        <taxon>Bacilli</taxon>
        <taxon>Bacillales</taxon>
        <taxon>Sporolactobacillaceae</taxon>
        <taxon>Scopulibacillus</taxon>
    </lineage>
</organism>
<proteinExistence type="predicted"/>